<evidence type="ECO:0000256" key="6">
    <source>
        <dbReference type="ARBA" id="ARBA00023136"/>
    </source>
</evidence>
<sequence>MGSMTRVLSRPVNKPCRTKNLDTDDREPPYLNANGNVDFSPNDMENPQNWSTPRRWGVTICAVLLVMNATFASSSPSGCLGGIMKEFDVSTEAAGLTVTLFVLGFSGGPLFAPLSELYGRRWVFYITFTIYVALTFLCAFAPNFGALLAGRFLTGTLVSAALSNAPGVLADLWNPIERGNAMACFAATVWIGPALGPVTSGFLELTKGWRWSFYLLICMGVTTWLLMLTIPETHAPTILRHKAERIRKLKIPGYENVKAPVEEEDRSMKVIYKIALTRPWIVLFDTISLLCAIYMSVVYMLLYMLFSVYPIVFQEKRGWNVGVGQLPLIGTIVGAVAGGLVMLWDTRRRTRRVQQGKAKMEDMEPEDRLPLSMVGGIGLAIAMFWMAWTAEYNSVHWIVPTISGCFLSLSMLLIFVNFTNYLVDTYLMYAASAIAANTVTRSLCGAAAPLFTRQMFSALGIGGGGSLIGGVATVLAVIPFMFYKYGKQIRVRSKFAPTSEKKAQRVADEEAANPTSHELESPLQNDSDSTVAPTELSHNQQSPPQHEDTSVLPPMDVLRPASEHTKEQV</sequence>
<dbReference type="Pfam" id="PF07690">
    <property type="entry name" value="MFS_1"/>
    <property type="match status" value="1"/>
</dbReference>
<dbReference type="SUPFAM" id="SSF103473">
    <property type="entry name" value="MFS general substrate transporter"/>
    <property type="match status" value="1"/>
</dbReference>
<feature type="transmembrane region" description="Helical" evidence="10">
    <location>
        <begin position="457"/>
        <end position="483"/>
    </location>
</feature>
<feature type="transmembrane region" description="Helical" evidence="10">
    <location>
        <begin position="394"/>
        <end position="415"/>
    </location>
</feature>
<dbReference type="CDD" id="cd17323">
    <property type="entry name" value="MFS_Tpo1_MDR_like"/>
    <property type="match status" value="1"/>
</dbReference>
<keyword evidence="7" id="KW-0325">Glycoprotein</keyword>
<name>A0A2K3QGY4_9HYPO</name>
<keyword evidence="5 10" id="KW-1133">Transmembrane helix</keyword>
<evidence type="ECO:0000256" key="10">
    <source>
        <dbReference type="SAM" id="Phobius"/>
    </source>
</evidence>
<comment type="subcellular location">
    <subcellularLocation>
        <location evidence="1">Cell membrane</location>
        <topology evidence="1">Multi-pass membrane protein</topology>
    </subcellularLocation>
</comment>
<keyword evidence="4 10" id="KW-0812">Transmembrane</keyword>
<feature type="region of interest" description="Disordered" evidence="9">
    <location>
        <begin position="500"/>
        <end position="569"/>
    </location>
</feature>
<dbReference type="AlphaFoldDB" id="A0A2K3QGY4"/>
<comment type="similarity">
    <text evidence="8">Belongs to the major facilitator superfamily. DHA1 family. Polyamines/proton antiporter (TC 2.A.1.2.16) subfamily.</text>
</comment>
<evidence type="ECO:0000256" key="7">
    <source>
        <dbReference type="ARBA" id="ARBA00023180"/>
    </source>
</evidence>
<feature type="transmembrane region" description="Helical" evidence="10">
    <location>
        <begin position="427"/>
        <end position="451"/>
    </location>
</feature>
<reference evidence="12 13" key="1">
    <citation type="submission" date="2017-08" db="EMBL/GenBank/DDBJ databases">
        <title>Harnessing the power of phylogenomics to disentangle the directionality and signatures of interkingdom host jumping in the parasitic fungal genus Tolypocladium.</title>
        <authorList>
            <person name="Quandt C.A."/>
            <person name="Patterson W."/>
            <person name="Spatafora J.W."/>
        </authorList>
    </citation>
    <scope>NUCLEOTIDE SEQUENCE [LARGE SCALE GENOMIC DNA]</scope>
    <source>
        <strain evidence="12 13">CBS 113982</strain>
    </source>
</reference>
<dbReference type="Gene3D" id="1.20.1250.20">
    <property type="entry name" value="MFS general substrate transporter like domains"/>
    <property type="match status" value="1"/>
</dbReference>
<dbReference type="InterPro" id="IPR020846">
    <property type="entry name" value="MFS_dom"/>
</dbReference>
<keyword evidence="2" id="KW-0813">Transport</keyword>
<evidence type="ECO:0000256" key="9">
    <source>
        <dbReference type="SAM" id="MobiDB-lite"/>
    </source>
</evidence>
<feature type="transmembrane region" description="Helical" evidence="10">
    <location>
        <begin position="122"/>
        <end position="142"/>
    </location>
</feature>
<keyword evidence="13" id="KW-1185">Reference proteome</keyword>
<accession>A0A2K3QGY4</accession>
<feature type="domain" description="Major facilitator superfamily (MFS) profile" evidence="11">
    <location>
        <begin position="58"/>
        <end position="488"/>
    </location>
</feature>
<gene>
    <name evidence="12" type="ORF">TCAP_03309</name>
</gene>
<keyword evidence="6 10" id="KW-0472">Membrane</keyword>
<dbReference type="InterPro" id="IPR036259">
    <property type="entry name" value="MFS_trans_sf"/>
</dbReference>
<feature type="transmembrane region" description="Helical" evidence="10">
    <location>
        <begin position="280"/>
        <end position="306"/>
    </location>
</feature>
<evidence type="ECO:0000256" key="3">
    <source>
        <dbReference type="ARBA" id="ARBA00022475"/>
    </source>
</evidence>
<feature type="compositionally biased region" description="Basic and acidic residues" evidence="9">
    <location>
        <begin position="19"/>
        <end position="28"/>
    </location>
</feature>
<evidence type="ECO:0000259" key="11">
    <source>
        <dbReference type="PROSITE" id="PS50850"/>
    </source>
</evidence>
<feature type="transmembrane region" description="Helical" evidence="10">
    <location>
        <begin position="56"/>
        <end position="73"/>
    </location>
</feature>
<evidence type="ECO:0000256" key="8">
    <source>
        <dbReference type="ARBA" id="ARBA00038459"/>
    </source>
</evidence>
<feature type="transmembrane region" description="Helical" evidence="10">
    <location>
        <begin position="211"/>
        <end position="230"/>
    </location>
</feature>
<evidence type="ECO:0000313" key="12">
    <source>
        <dbReference type="EMBL" id="PNY26763.1"/>
    </source>
</evidence>
<evidence type="ECO:0000256" key="1">
    <source>
        <dbReference type="ARBA" id="ARBA00004651"/>
    </source>
</evidence>
<feature type="compositionally biased region" description="Polar residues" evidence="9">
    <location>
        <begin position="522"/>
        <end position="544"/>
    </location>
</feature>
<dbReference type="FunFam" id="1.20.1250.20:FF:000011">
    <property type="entry name" value="MFS multidrug transporter, putative"/>
    <property type="match status" value="1"/>
</dbReference>
<feature type="region of interest" description="Disordered" evidence="9">
    <location>
        <begin position="1"/>
        <end position="38"/>
    </location>
</feature>
<dbReference type="PANTHER" id="PTHR23502">
    <property type="entry name" value="MAJOR FACILITATOR SUPERFAMILY"/>
    <property type="match status" value="1"/>
</dbReference>
<evidence type="ECO:0000256" key="2">
    <source>
        <dbReference type="ARBA" id="ARBA00022448"/>
    </source>
</evidence>
<comment type="caution">
    <text evidence="12">The sequence shown here is derived from an EMBL/GenBank/DDBJ whole genome shotgun (WGS) entry which is preliminary data.</text>
</comment>
<evidence type="ECO:0000313" key="13">
    <source>
        <dbReference type="Proteomes" id="UP000236621"/>
    </source>
</evidence>
<dbReference type="Proteomes" id="UP000236621">
    <property type="component" value="Unassembled WGS sequence"/>
</dbReference>
<dbReference type="InterPro" id="IPR011701">
    <property type="entry name" value="MFS"/>
</dbReference>
<dbReference type="PROSITE" id="PS50850">
    <property type="entry name" value="MFS"/>
    <property type="match status" value="1"/>
</dbReference>
<dbReference type="GO" id="GO:0005886">
    <property type="term" value="C:plasma membrane"/>
    <property type="evidence" value="ECO:0007669"/>
    <property type="project" value="UniProtKB-SubCell"/>
</dbReference>
<feature type="transmembrane region" description="Helical" evidence="10">
    <location>
        <begin position="369"/>
        <end position="388"/>
    </location>
</feature>
<dbReference type="EMBL" id="NRSZ01000503">
    <property type="protein sequence ID" value="PNY26763.1"/>
    <property type="molecule type" value="Genomic_DNA"/>
</dbReference>
<feature type="transmembrane region" description="Helical" evidence="10">
    <location>
        <begin position="93"/>
        <end position="115"/>
    </location>
</feature>
<proteinExistence type="inferred from homology"/>
<keyword evidence="3" id="KW-1003">Cell membrane</keyword>
<feature type="transmembrane region" description="Helical" evidence="10">
    <location>
        <begin position="326"/>
        <end position="344"/>
    </location>
</feature>
<protein>
    <submittedName>
        <fullName evidence="12">Transporter</fullName>
    </submittedName>
</protein>
<organism evidence="12 13">
    <name type="scientific">Tolypocladium capitatum</name>
    <dbReference type="NCBI Taxonomy" id="45235"/>
    <lineage>
        <taxon>Eukaryota</taxon>
        <taxon>Fungi</taxon>
        <taxon>Dikarya</taxon>
        <taxon>Ascomycota</taxon>
        <taxon>Pezizomycotina</taxon>
        <taxon>Sordariomycetes</taxon>
        <taxon>Hypocreomycetidae</taxon>
        <taxon>Hypocreales</taxon>
        <taxon>Ophiocordycipitaceae</taxon>
        <taxon>Tolypocladium</taxon>
    </lineage>
</organism>
<dbReference type="STRING" id="45235.A0A2K3QGY4"/>
<dbReference type="GO" id="GO:0022857">
    <property type="term" value="F:transmembrane transporter activity"/>
    <property type="evidence" value="ECO:0007669"/>
    <property type="project" value="InterPro"/>
</dbReference>
<dbReference type="PANTHER" id="PTHR23502:SF186">
    <property type="entry name" value="MAJOR FACILITATOR SUPERFAMILY (MFS) PROFILE DOMAIN-CONTAINING PROTEIN"/>
    <property type="match status" value="1"/>
</dbReference>
<dbReference type="OrthoDB" id="6770063at2759"/>
<evidence type="ECO:0000256" key="4">
    <source>
        <dbReference type="ARBA" id="ARBA00022692"/>
    </source>
</evidence>
<evidence type="ECO:0000256" key="5">
    <source>
        <dbReference type="ARBA" id="ARBA00022989"/>
    </source>
</evidence>